<protein>
    <submittedName>
        <fullName evidence="1">Uncharacterized protein</fullName>
    </submittedName>
</protein>
<evidence type="ECO:0000313" key="2">
    <source>
        <dbReference type="EMBL" id="QJA73912.1"/>
    </source>
</evidence>
<proteinExistence type="predicted"/>
<gene>
    <name evidence="2" type="ORF">MM415A02162_0016</name>
    <name evidence="3" type="ORF">MM415B02872_0016</name>
    <name evidence="1" type="ORF">TM448A03308_0009</name>
</gene>
<evidence type="ECO:0000313" key="3">
    <source>
        <dbReference type="EMBL" id="QJA87898.1"/>
    </source>
</evidence>
<name>A0A6H2A0H6_9ZZZZ</name>
<dbReference type="EMBL" id="MT142061">
    <property type="protein sequence ID" value="QJA73912.1"/>
    <property type="molecule type" value="Genomic_DNA"/>
</dbReference>
<sequence length="53" mass="6457">MTLFEFIKDLTEEMDKNKGWAQLEVKFCTRDKVELDYYSIYDHNNTLYIDIDT</sequence>
<dbReference type="EMBL" id="MT142739">
    <property type="protein sequence ID" value="QJA87898.1"/>
    <property type="molecule type" value="Genomic_DNA"/>
</dbReference>
<evidence type="ECO:0000313" key="1">
    <source>
        <dbReference type="EMBL" id="QJA53212.1"/>
    </source>
</evidence>
<reference evidence="1" key="1">
    <citation type="submission" date="2020-03" db="EMBL/GenBank/DDBJ databases">
        <title>The deep terrestrial virosphere.</title>
        <authorList>
            <person name="Holmfeldt K."/>
            <person name="Nilsson E."/>
            <person name="Simone D."/>
            <person name="Lopez-Fernandez M."/>
            <person name="Wu X."/>
            <person name="de Brujin I."/>
            <person name="Lundin D."/>
            <person name="Andersson A."/>
            <person name="Bertilsson S."/>
            <person name="Dopson M."/>
        </authorList>
    </citation>
    <scope>NUCLEOTIDE SEQUENCE</scope>
    <source>
        <strain evidence="2">MM415A02162</strain>
        <strain evidence="3">MM415B02872</strain>
        <strain evidence="1">TM448A03308</strain>
    </source>
</reference>
<dbReference type="AlphaFoldDB" id="A0A6H2A0H6"/>
<organism evidence="1">
    <name type="scientific">viral metagenome</name>
    <dbReference type="NCBI Taxonomy" id="1070528"/>
    <lineage>
        <taxon>unclassified sequences</taxon>
        <taxon>metagenomes</taxon>
        <taxon>organismal metagenomes</taxon>
    </lineage>
</organism>
<accession>A0A6H2A0H6</accession>
<dbReference type="EMBL" id="MT144403">
    <property type="protein sequence ID" value="QJA53212.1"/>
    <property type="molecule type" value="Genomic_DNA"/>
</dbReference>